<protein>
    <submittedName>
        <fullName evidence="10">Inner nuclear membrane protein enriched at telomere/subtelomere region</fullName>
    </submittedName>
</protein>
<gene>
    <name evidence="10" type="primary">SRC1</name>
    <name evidence="10" type="ORF">SLS62_005300</name>
</gene>
<dbReference type="InterPro" id="IPR011015">
    <property type="entry name" value="LEM/LEM-like_dom_sf"/>
</dbReference>
<keyword evidence="4" id="KW-1133">Transmembrane helix</keyword>
<dbReference type="GO" id="GO:0005783">
    <property type="term" value="C:endoplasmic reticulum"/>
    <property type="evidence" value="ECO:0007669"/>
    <property type="project" value="TreeGrafter"/>
</dbReference>
<feature type="region of interest" description="Disordered" evidence="7">
    <location>
        <begin position="64"/>
        <end position="254"/>
    </location>
</feature>
<organism evidence="10 11">
    <name type="scientific">Diatrype stigma</name>
    <dbReference type="NCBI Taxonomy" id="117547"/>
    <lineage>
        <taxon>Eukaryota</taxon>
        <taxon>Fungi</taxon>
        <taxon>Dikarya</taxon>
        <taxon>Ascomycota</taxon>
        <taxon>Pezizomycotina</taxon>
        <taxon>Sordariomycetes</taxon>
        <taxon>Xylariomycetidae</taxon>
        <taxon>Xylariales</taxon>
        <taxon>Diatrypaceae</taxon>
        <taxon>Diatrype</taxon>
    </lineage>
</organism>
<proteinExistence type="predicted"/>
<dbReference type="Gene3D" id="1.10.720.40">
    <property type="match status" value="1"/>
</dbReference>
<feature type="domain" description="HeH/LEM" evidence="9">
    <location>
        <begin position="16"/>
        <end position="50"/>
    </location>
</feature>
<evidence type="ECO:0000256" key="2">
    <source>
        <dbReference type="ARBA" id="ARBA00022553"/>
    </source>
</evidence>
<comment type="caution">
    <text evidence="10">The sequence shown here is derived from an EMBL/GenBank/DDBJ whole genome shotgun (WGS) entry which is preliminary data.</text>
</comment>
<evidence type="ECO:0000256" key="6">
    <source>
        <dbReference type="ARBA" id="ARBA00023242"/>
    </source>
</evidence>
<evidence type="ECO:0000256" key="3">
    <source>
        <dbReference type="ARBA" id="ARBA00022692"/>
    </source>
</evidence>
<dbReference type="InterPro" id="IPR018996">
    <property type="entry name" value="Man1/Src1-like_C"/>
</dbReference>
<feature type="compositionally biased region" description="Basic residues" evidence="7">
    <location>
        <begin position="104"/>
        <end position="116"/>
    </location>
</feature>
<evidence type="ECO:0000259" key="9">
    <source>
        <dbReference type="Pfam" id="PF12949"/>
    </source>
</evidence>
<reference evidence="10 11" key="1">
    <citation type="submission" date="2024-02" db="EMBL/GenBank/DDBJ databases">
        <title>De novo assembly and annotation of 12 fungi associated with fruit tree decline syndrome in Ontario, Canada.</title>
        <authorList>
            <person name="Sulman M."/>
            <person name="Ellouze W."/>
            <person name="Ilyukhin E."/>
        </authorList>
    </citation>
    <scope>NUCLEOTIDE SEQUENCE [LARGE SCALE GENOMIC DNA]</scope>
    <source>
        <strain evidence="10 11">M11/M66-122</strain>
    </source>
</reference>
<dbReference type="InterPro" id="IPR025856">
    <property type="entry name" value="HeH/LEM_domain"/>
</dbReference>
<dbReference type="Pfam" id="PF12949">
    <property type="entry name" value="HeH"/>
    <property type="match status" value="1"/>
</dbReference>
<dbReference type="AlphaFoldDB" id="A0AAN9YNM1"/>
<dbReference type="PANTHER" id="PTHR47808">
    <property type="entry name" value="INNER NUCLEAR MEMBRANE PROTEIN HEH2-RELATED"/>
    <property type="match status" value="1"/>
</dbReference>
<dbReference type="Pfam" id="PF09402">
    <property type="entry name" value="MSC"/>
    <property type="match status" value="1"/>
</dbReference>
<dbReference type="Proteomes" id="UP001320420">
    <property type="component" value="Unassembled WGS sequence"/>
</dbReference>
<evidence type="ECO:0000313" key="11">
    <source>
        <dbReference type="Proteomes" id="UP001320420"/>
    </source>
</evidence>
<keyword evidence="3" id="KW-0812">Transmembrane</keyword>
<dbReference type="GO" id="GO:0005637">
    <property type="term" value="C:nuclear inner membrane"/>
    <property type="evidence" value="ECO:0007669"/>
    <property type="project" value="UniProtKB-SubCell"/>
</dbReference>
<dbReference type="CDD" id="cd12935">
    <property type="entry name" value="LEM_like"/>
    <property type="match status" value="1"/>
</dbReference>
<evidence type="ECO:0000256" key="1">
    <source>
        <dbReference type="ARBA" id="ARBA00004540"/>
    </source>
</evidence>
<feature type="compositionally biased region" description="Polar residues" evidence="7">
    <location>
        <begin position="195"/>
        <end position="208"/>
    </location>
</feature>
<dbReference type="GO" id="GO:0034399">
    <property type="term" value="C:nuclear periphery"/>
    <property type="evidence" value="ECO:0007669"/>
    <property type="project" value="TreeGrafter"/>
</dbReference>
<evidence type="ECO:0000256" key="7">
    <source>
        <dbReference type="SAM" id="MobiDB-lite"/>
    </source>
</evidence>
<dbReference type="Gene3D" id="1.10.10.1180">
    <property type="entry name" value="MAN1, winged-helix domain"/>
    <property type="match status" value="1"/>
</dbReference>
<dbReference type="EMBL" id="JAKJXP020000035">
    <property type="protein sequence ID" value="KAK7752748.1"/>
    <property type="molecule type" value="Genomic_DNA"/>
</dbReference>
<keyword evidence="6" id="KW-0539">Nucleus</keyword>
<keyword evidence="11" id="KW-1185">Reference proteome</keyword>
<accession>A0AAN9YNM1</accession>
<feature type="compositionally biased region" description="Basic and acidic residues" evidence="7">
    <location>
        <begin position="704"/>
        <end position="713"/>
    </location>
</feature>
<feature type="domain" description="Man1/Src1-like C-terminal" evidence="8">
    <location>
        <begin position="312"/>
        <end position="666"/>
    </location>
</feature>
<dbReference type="GO" id="GO:0003682">
    <property type="term" value="F:chromatin binding"/>
    <property type="evidence" value="ECO:0007669"/>
    <property type="project" value="InterPro"/>
</dbReference>
<sequence>MSDTESLDYLQPGFEPKSLTVPRLRSILVAHNIPYTSSAKKSQLVEIFNEQLVPQSKRILTARARAKRSSKGIFDVESSQDTSGSNPFDDRDDLPPPPPPRAASTRRSRSPRKASTRIKSEEPEPEYVQPLPPPVASPSKRKPRASSRPVQQASDTDTGPDVGAATSLRRAQRSEAPPQIKLEDSNDGFFRRTSGAFTSDNPFQSGSSPPAPERPSVDRRRSTMTPSNTGRRRTDGFAAPPAPPKVFETPENSTIKKEPESFVVEAGEEFTPEEQLELAADEAYDNAAAVVRSRHPAKSGSSNWSTPLSVFLVTILAVYAGWYRQEKIAVAYCGVGKTTSSIPNEIPVPEWAHSILPAEITVPESFIEAVEPQCDPCPLHAYCYSDYSVRCEQDYILKPHPFSLGGIVPLPPTCEPDGEKVRRVQAVADRAVEELRERTAKYECGEPVTEEGARLETPAIEQRELKGIINQKRSKKMSNQEFEDLWGSALGEIQAREEVEVQVSKNTDPTSVPDTYLSSTSLARLPLACAVRRSVRLGLARYRLQISAVIGLLATILWARRRIRSNRAAAAQVPALVDLVLERLASQKQLHGHGHGGDGDGDDGDDPWLFLPNLRDDVLRSVHSLRERERIWQRVRRVVEQNSNVRTGQREGRSGEVGRAWEWIGPTAVDDAGAWKRRSGASALRREVPAGEENGVNNKSKLHNKWDEPRPIY</sequence>
<evidence type="ECO:0000256" key="5">
    <source>
        <dbReference type="ARBA" id="ARBA00023136"/>
    </source>
</evidence>
<evidence type="ECO:0000256" key="4">
    <source>
        <dbReference type="ARBA" id="ARBA00022989"/>
    </source>
</evidence>
<dbReference type="InterPro" id="IPR041885">
    <property type="entry name" value="MAN1_winged_helix_dom"/>
</dbReference>
<evidence type="ECO:0000313" key="10">
    <source>
        <dbReference type="EMBL" id="KAK7752748.1"/>
    </source>
</evidence>
<keyword evidence="5" id="KW-0472">Membrane</keyword>
<name>A0AAN9YNM1_9PEZI</name>
<keyword evidence="2" id="KW-0597">Phosphoprotein</keyword>
<feature type="region of interest" description="Disordered" evidence="7">
    <location>
        <begin position="678"/>
        <end position="713"/>
    </location>
</feature>
<evidence type="ECO:0000259" key="8">
    <source>
        <dbReference type="Pfam" id="PF09402"/>
    </source>
</evidence>
<dbReference type="GO" id="GO:0071763">
    <property type="term" value="P:nuclear membrane organization"/>
    <property type="evidence" value="ECO:0007669"/>
    <property type="project" value="TreeGrafter"/>
</dbReference>
<dbReference type="InterPro" id="IPR044780">
    <property type="entry name" value="Heh2/Src1"/>
</dbReference>
<comment type="subcellular location">
    <subcellularLocation>
        <location evidence="1">Nucleus inner membrane</location>
    </subcellularLocation>
</comment>
<dbReference type="PANTHER" id="PTHR47808:SF2">
    <property type="entry name" value="LEM DOMAIN-CONTAINING PROTEIN 2"/>
    <property type="match status" value="1"/>
</dbReference>
<feature type="compositionally biased region" description="Polar residues" evidence="7">
    <location>
        <begin position="77"/>
        <end position="86"/>
    </location>
</feature>